<protein>
    <recommendedName>
        <fullName evidence="10">ABC transmembrane type-1 domain-containing protein</fullName>
    </recommendedName>
</protein>
<keyword evidence="2" id="KW-0813">Transport</keyword>
<dbReference type="PANTHER" id="PTHR43005:SF2">
    <property type="entry name" value="INTEGRAL MEMBRANE SUGAR TRANSPORT PROTEIN"/>
    <property type="match status" value="1"/>
</dbReference>
<dbReference type="PANTHER" id="PTHR43005">
    <property type="entry name" value="BLR7065 PROTEIN"/>
    <property type="match status" value="1"/>
</dbReference>
<proteinExistence type="predicted"/>
<dbReference type="Proteomes" id="UP001157017">
    <property type="component" value="Unassembled WGS sequence"/>
</dbReference>
<feature type="transmembrane region" description="Helical" evidence="7">
    <location>
        <begin position="28"/>
        <end position="51"/>
    </location>
</feature>
<evidence type="ECO:0000256" key="4">
    <source>
        <dbReference type="ARBA" id="ARBA00022692"/>
    </source>
</evidence>
<reference evidence="9" key="1">
    <citation type="journal article" date="2019" name="Int. J. Syst. Evol. Microbiol.">
        <title>The Global Catalogue of Microorganisms (GCM) 10K type strain sequencing project: providing services to taxonomists for standard genome sequencing and annotation.</title>
        <authorList>
            <consortium name="The Broad Institute Genomics Platform"/>
            <consortium name="The Broad Institute Genome Sequencing Center for Infectious Disease"/>
            <person name="Wu L."/>
            <person name="Ma J."/>
        </authorList>
    </citation>
    <scope>NUCLEOTIDE SEQUENCE [LARGE SCALE GENOMIC DNA]</scope>
    <source>
        <strain evidence="9">NBRC 108730</strain>
    </source>
</reference>
<evidence type="ECO:0008006" key="10">
    <source>
        <dbReference type="Google" id="ProtNLM"/>
    </source>
</evidence>
<evidence type="ECO:0000313" key="8">
    <source>
        <dbReference type="EMBL" id="GMA86842.1"/>
    </source>
</evidence>
<name>A0ABQ6JGD6_9ACTN</name>
<accession>A0ABQ6JGD6</accession>
<evidence type="ECO:0000256" key="1">
    <source>
        <dbReference type="ARBA" id="ARBA00004651"/>
    </source>
</evidence>
<evidence type="ECO:0000313" key="9">
    <source>
        <dbReference type="Proteomes" id="UP001157017"/>
    </source>
</evidence>
<feature type="transmembrane region" description="Helical" evidence="7">
    <location>
        <begin position="122"/>
        <end position="142"/>
    </location>
</feature>
<evidence type="ECO:0000256" key="6">
    <source>
        <dbReference type="ARBA" id="ARBA00023136"/>
    </source>
</evidence>
<dbReference type="Gene3D" id="1.10.3720.10">
    <property type="entry name" value="MetI-like"/>
    <property type="match status" value="1"/>
</dbReference>
<keyword evidence="6 7" id="KW-0472">Membrane</keyword>
<comment type="caution">
    <text evidence="8">The sequence shown here is derived from an EMBL/GenBank/DDBJ whole genome shotgun (WGS) entry which is preliminary data.</text>
</comment>
<keyword evidence="4 7" id="KW-0812">Transmembrane</keyword>
<keyword evidence="5 7" id="KW-1133">Transmembrane helix</keyword>
<dbReference type="InterPro" id="IPR035906">
    <property type="entry name" value="MetI-like_sf"/>
</dbReference>
<keyword evidence="9" id="KW-1185">Reference proteome</keyword>
<keyword evidence="3" id="KW-1003">Cell membrane</keyword>
<evidence type="ECO:0000256" key="3">
    <source>
        <dbReference type="ARBA" id="ARBA00022475"/>
    </source>
</evidence>
<dbReference type="EMBL" id="BSUZ01000001">
    <property type="protein sequence ID" value="GMA86842.1"/>
    <property type="molecule type" value="Genomic_DNA"/>
</dbReference>
<organism evidence="8 9">
    <name type="scientific">Angustibacter aerolatus</name>
    <dbReference type="NCBI Taxonomy" id="1162965"/>
    <lineage>
        <taxon>Bacteria</taxon>
        <taxon>Bacillati</taxon>
        <taxon>Actinomycetota</taxon>
        <taxon>Actinomycetes</taxon>
        <taxon>Kineosporiales</taxon>
        <taxon>Kineosporiaceae</taxon>
    </lineage>
</organism>
<evidence type="ECO:0000256" key="2">
    <source>
        <dbReference type="ARBA" id="ARBA00022448"/>
    </source>
</evidence>
<dbReference type="SUPFAM" id="SSF161098">
    <property type="entry name" value="MetI-like"/>
    <property type="match status" value="1"/>
</dbReference>
<feature type="transmembrane region" description="Helical" evidence="7">
    <location>
        <begin position="89"/>
        <end position="110"/>
    </location>
</feature>
<evidence type="ECO:0000256" key="5">
    <source>
        <dbReference type="ARBA" id="ARBA00022989"/>
    </source>
</evidence>
<evidence type="ECO:0000256" key="7">
    <source>
        <dbReference type="SAM" id="Phobius"/>
    </source>
</evidence>
<comment type="subcellular location">
    <subcellularLocation>
        <location evidence="1">Cell membrane</location>
        <topology evidence="1">Multi-pass membrane protein</topology>
    </subcellularLocation>
</comment>
<sequence>MTAVAERPTQTLEVRHTKQSKWGRRAPLLPALIFTIVITQVPFLITIALSFTNWNVLKDGDSPAGFAALDNYKSVFTDANLRTSVVNTVILTVGVVLFSLLVGLGLALLLDKKFPGRGLARTLLITPFLLTPIAAAMLWRYAMWDPDLGLVNGIAGAVGKPVRWRRHRVDRLDVAVPDGRPDLPAWSGSGRRS</sequence>
<gene>
    <name evidence="8" type="ORF">GCM10025868_20920</name>
</gene>